<accession>C0E1M9</accession>
<gene>
    <name evidence="1" type="ORF">CORMATOL_00880</name>
</gene>
<evidence type="ECO:0000313" key="2">
    <source>
        <dbReference type="Proteomes" id="UP000006247"/>
    </source>
</evidence>
<dbReference type="AlphaFoldDB" id="C0E1M9"/>
<evidence type="ECO:0000313" key="1">
    <source>
        <dbReference type="EMBL" id="EEG27563.1"/>
    </source>
</evidence>
<organism evidence="1 2">
    <name type="scientific">Corynebacterium matruchotii ATCC 33806</name>
    <dbReference type="NCBI Taxonomy" id="566549"/>
    <lineage>
        <taxon>Bacteria</taxon>
        <taxon>Bacillati</taxon>
        <taxon>Actinomycetota</taxon>
        <taxon>Actinomycetes</taxon>
        <taxon>Mycobacteriales</taxon>
        <taxon>Corynebacteriaceae</taxon>
        <taxon>Corynebacterium</taxon>
    </lineage>
</organism>
<dbReference type="HOGENOM" id="CLU_3182616_0_0_11"/>
<reference evidence="1 2" key="1">
    <citation type="submission" date="2009-01" db="EMBL/GenBank/DDBJ databases">
        <authorList>
            <person name="Fulton L."/>
            <person name="Clifton S."/>
            <person name="Chinwalla A.T."/>
            <person name="Mitreva M."/>
            <person name="Sodergren E."/>
            <person name="Weinstock G."/>
            <person name="Clifton S."/>
            <person name="Dooling D.J."/>
            <person name="Fulton B."/>
            <person name="Minx P."/>
            <person name="Pepin K.H."/>
            <person name="Johnson M."/>
            <person name="Bhonagiri V."/>
            <person name="Nash W.E."/>
            <person name="Mardis E.R."/>
            <person name="Wilson R.K."/>
        </authorList>
    </citation>
    <scope>NUCLEOTIDE SEQUENCE [LARGE SCALE GENOMIC DNA]</scope>
    <source>
        <strain evidence="1 2">ATCC 33806</strain>
    </source>
</reference>
<dbReference type="EMBL" id="ACEB01000013">
    <property type="protein sequence ID" value="EEG27563.1"/>
    <property type="molecule type" value="Genomic_DNA"/>
</dbReference>
<dbReference type="Proteomes" id="UP000006247">
    <property type="component" value="Unassembled WGS sequence"/>
</dbReference>
<protein>
    <submittedName>
        <fullName evidence="1">Uncharacterized protein</fullName>
    </submittedName>
</protein>
<proteinExistence type="predicted"/>
<name>C0E1M9_9CORY</name>
<sequence>MGIFGHYSVVIHTCRRRLWPIVRKKCGLSWGNIELYTAWAAQATQN</sequence>
<comment type="caution">
    <text evidence="1">The sequence shown here is derived from an EMBL/GenBank/DDBJ whole genome shotgun (WGS) entry which is preliminary data.</text>
</comment>